<name>A0A645IIF0_9ZZZZ</name>
<dbReference type="AlphaFoldDB" id="A0A645IIF0"/>
<protein>
    <submittedName>
        <fullName evidence="1">Uncharacterized protein</fullName>
    </submittedName>
</protein>
<sequence length="93" mass="10645">MHYVEDALPEAIKDKFRPCNAAEKLYPRDQWFIEAWSPACKPWYAIQQAAYDRGFITDGYIGCAKCMLLPVKPVISLYREALERDALGLYGLA</sequence>
<reference evidence="1" key="1">
    <citation type="submission" date="2019-08" db="EMBL/GenBank/DDBJ databases">
        <authorList>
            <person name="Kucharzyk K."/>
            <person name="Murdoch R.W."/>
            <person name="Higgins S."/>
            <person name="Loffler F."/>
        </authorList>
    </citation>
    <scope>NUCLEOTIDE SEQUENCE</scope>
</reference>
<comment type="caution">
    <text evidence="1">The sequence shown here is derived from an EMBL/GenBank/DDBJ whole genome shotgun (WGS) entry which is preliminary data.</text>
</comment>
<accession>A0A645IIF0</accession>
<organism evidence="1">
    <name type="scientific">bioreactor metagenome</name>
    <dbReference type="NCBI Taxonomy" id="1076179"/>
    <lineage>
        <taxon>unclassified sequences</taxon>
        <taxon>metagenomes</taxon>
        <taxon>ecological metagenomes</taxon>
    </lineage>
</organism>
<evidence type="ECO:0000313" key="1">
    <source>
        <dbReference type="EMBL" id="MPN51077.1"/>
    </source>
</evidence>
<proteinExistence type="predicted"/>
<gene>
    <name evidence="1" type="ORF">SDC9_198718</name>
</gene>
<dbReference type="EMBL" id="VSSQ01115792">
    <property type="protein sequence ID" value="MPN51077.1"/>
    <property type="molecule type" value="Genomic_DNA"/>
</dbReference>